<evidence type="ECO:0000313" key="9">
    <source>
        <dbReference type="EMBL" id="CAD9235983.1"/>
    </source>
</evidence>
<dbReference type="InterPro" id="IPR045851">
    <property type="entry name" value="AMP-bd_C_sf"/>
</dbReference>
<keyword evidence="4" id="KW-0067">ATP-binding</keyword>
<dbReference type="Pfam" id="PF00501">
    <property type="entry name" value="AMP-binding"/>
    <property type="match status" value="1"/>
</dbReference>
<gene>
    <name evidence="7" type="ORF">CCAE0312_LOCUS8072</name>
    <name evidence="8" type="ORF">CCAE0312_LOCUS8074</name>
    <name evidence="9" type="ORF">CCAE0312_LOCUS8075</name>
    <name evidence="10" type="ORF">CCAE0312_LOCUS8076</name>
</gene>
<dbReference type="AlphaFoldDB" id="A0A6T6CK06"/>
<feature type="domain" description="AMP-dependent synthetase/ligase" evidence="5">
    <location>
        <begin position="30"/>
        <end position="409"/>
    </location>
</feature>
<dbReference type="SUPFAM" id="SSF56801">
    <property type="entry name" value="Acetyl-CoA synthetase-like"/>
    <property type="match status" value="1"/>
</dbReference>
<dbReference type="PANTHER" id="PTHR43201:SF5">
    <property type="entry name" value="MEDIUM-CHAIN ACYL-COA LIGASE ACSF2, MITOCHONDRIAL"/>
    <property type="match status" value="1"/>
</dbReference>
<dbReference type="InterPro" id="IPR045310">
    <property type="entry name" value="Pcs60-like"/>
</dbReference>
<evidence type="ECO:0000313" key="7">
    <source>
        <dbReference type="EMBL" id="CAD9235980.1"/>
    </source>
</evidence>
<evidence type="ECO:0000259" key="6">
    <source>
        <dbReference type="Pfam" id="PF13193"/>
    </source>
</evidence>
<dbReference type="EMBL" id="HBGH01014560">
    <property type="protein sequence ID" value="CAD9235982.1"/>
    <property type="molecule type" value="Transcribed_RNA"/>
</dbReference>
<evidence type="ECO:0000256" key="3">
    <source>
        <dbReference type="ARBA" id="ARBA00022741"/>
    </source>
</evidence>
<reference evidence="7" key="1">
    <citation type="submission" date="2021-01" db="EMBL/GenBank/DDBJ databases">
        <authorList>
            <person name="Corre E."/>
            <person name="Pelletier E."/>
            <person name="Niang G."/>
            <person name="Scheremetjew M."/>
            <person name="Finn R."/>
            <person name="Kale V."/>
            <person name="Holt S."/>
            <person name="Cochrane G."/>
            <person name="Meng A."/>
            <person name="Brown T."/>
            <person name="Cohen L."/>
        </authorList>
    </citation>
    <scope>NUCLEOTIDE SEQUENCE</scope>
    <source>
        <strain evidence="7">SAG 36.94</strain>
    </source>
</reference>
<dbReference type="InterPro" id="IPR020845">
    <property type="entry name" value="AMP-binding_CS"/>
</dbReference>
<dbReference type="EMBL" id="HBGH01014557">
    <property type="protein sequence ID" value="CAD9235980.1"/>
    <property type="molecule type" value="Transcribed_RNA"/>
</dbReference>
<dbReference type="PANTHER" id="PTHR43201">
    <property type="entry name" value="ACYL-COA SYNTHETASE"/>
    <property type="match status" value="1"/>
</dbReference>
<keyword evidence="3" id="KW-0547">Nucleotide-binding</keyword>
<dbReference type="InterPro" id="IPR000873">
    <property type="entry name" value="AMP-dep_synth/lig_dom"/>
</dbReference>
<comment type="similarity">
    <text evidence="1">Belongs to the ATP-dependent AMP-binding enzyme family.</text>
</comment>
<evidence type="ECO:0000256" key="1">
    <source>
        <dbReference type="ARBA" id="ARBA00006432"/>
    </source>
</evidence>
<dbReference type="EMBL" id="HBGH01014561">
    <property type="protein sequence ID" value="CAD9235983.1"/>
    <property type="molecule type" value="Transcribed_RNA"/>
</dbReference>
<dbReference type="Gene3D" id="3.40.50.12780">
    <property type="entry name" value="N-terminal domain of ligase-like"/>
    <property type="match status" value="1"/>
</dbReference>
<evidence type="ECO:0000259" key="5">
    <source>
        <dbReference type="Pfam" id="PF00501"/>
    </source>
</evidence>
<name>A0A6T6CK06_9RHOD</name>
<organism evidence="7">
    <name type="scientific">Compsopogon caeruleus</name>
    <dbReference type="NCBI Taxonomy" id="31354"/>
    <lineage>
        <taxon>Eukaryota</taxon>
        <taxon>Rhodophyta</taxon>
        <taxon>Compsopogonophyceae</taxon>
        <taxon>Compsopogonales</taxon>
        <taxon>Compsopogonaceae</taxon>
        <taxon>Compsopogon</taxon>
    </lineage>
</organism>
<accession>A0A6T6CK06</accession>
<sequence length="549" mass="59386">MAISHELSSLGRILDVEERKLPAKEGSSIALIEDHGDDHPSHLVTYDQLRAWVSSAVSVTAGSAPWKAGDVVGLVAPNSVEFVVAFLAIVEAGAVVAPLNPAYTLDEFTFYLKDADAQAVVVLQVTESRQSGRKGSTQEEWKQHPAWHAAASLGISVVEIDIRPENGGDADWLVRREGRRASQSESPSLALTLSSQSIALFLHTSGTTSRPKGVPLSHINLITSVRNIAQTYDLSFRDKTCLVMPLFHVHGLMAGLLATLSTGGTVVLPPGGKFSASSFWGCITRHKVTWYTAVPTIHQILLGRKDKDYPSEHPPKLRFIRSCSAALAPAVLVEMEQCFHAPVLEAYAMTEASHQISSNPLPDKRPRVPGSVGIGQNVEVAIANDRGDFLDAGQEGEICIRGQNVMEGYKNNPEANSASFLAGWFRTGDQGTLDGAGYIRITGRIKEMINRGGEKISPLEVDAALLSHPHIAEAVSFGVPDVKYGEEINAAIVPSAGSKLSTKELKEFLAGRIAPFKIPKQFFFTEALPRTATGKIQRRKVAEHFHAMQ</sequence>
<proteinExistence type="inferred from homology"/>
<dbReference type="GO" id="GO:0006631">
    <property type="term" value="P:fatty acid metabolic process"/>
    <property type="evidence" value="ECO:0007669"/>
    <property type="project" value="TreeGrafter"/>
</dbReference>
<dbReference type="InterPro" id="IPR025110">
    <property type="entry name" value="AMP-bd_C"/>
</dbReference>
<dbReference type="InterPro" id="IPR042099">
    <property type="entry name" value="ANL_N_sf"/>
</dbReference>
<dbReference type="GO" id="GO:0005524">
    <property type="term" value="F:ATP binding"/>
    <property type="evidence" value="ECO:0007669"/>
    <property type="project" value="UniProtKB-KW"/>
</dbReference>
<dbReference type="Gene3D" id="3.30.300.30">
    <property type="match status" value="1"/>
</dbReference>
<dbReference type="Pfam" id="PF13193">
    <property type="entry name" value="AMP-binding_C"/>
    <property type="match status" value="1"/>
</dbReference>
<dbReference type="EMBL" id="HBGH01014562">
    <property type="protein sequence ID" value="CAD9235984.1"/>
    <property type="molecule type" value="Transcribed_RNA"/>
</dbReference>
<dbReference type="CDD" id="cd05926">
    <property type="entry name" value="FACL_fum10p_like"/>
    <property type="match status" value="1"/>
</dbReference>
<evidence type="ECO:0000256" key="4">
    <source>
        <dbReference type="ARBA" id="ARBA00022840"/>
    </source>
</evidence>
<evidence type="ECO:0000256" key="2">
    <source>
        <dbReference type="ARBA" id="ARBA00022598"/>
    </source>
</evidence>
<evidence type="ECO:0000313" key="8">
    <source>
        <dbReference type="EMBL" id="CAD9235982.1"/>
    </source>
</evidence>
<evidence type="ECO:0000313" key="10">
    <source>
        <dbReference type="EMBL" id="CAD9235984.1"/>
    </source>
</evidence>
<keyword evidence="2" id="KW-0436">Ligase</keyword>
<feature type="domain" description="AMP-binding enzyme C-terminal" evidence="6">
    <location>
        <begin position="460"/>
        <end position="535"/>
    </location>
</feature>
<dbReference type="GO" id="GO:0031956">
    <property type="term" value="F:medium-chain fatty acid-CoA ligase activity"/>
    <property type="evidence" value="ECO:0007669"/>
    <property type="project" value="TreeGrafter"/>
</dbReference>
<dbReference type="PROSITE" id="PS00455">
    <property type="entry name" value="AMP_BINDING"/>
    <property type="match status" value="1"/>
</dbReference>
<protein>
    <submittedName>
        <fullName evidence="7">Uncharacterized protein</fullName>
    </submittedName>
</protein>